<proteinExistence type="inferred from homology"/>
<reference evidence="5 6" key="1">
    <citation type="submission" date="2018-05" db="EMBL/GenBank/DDBJ databases">
        <authorList>
            <person name="Zhang Y.-J."/>
        </authorList>
    </citation>
    <scope>NUCLEOTIDE SEQUENCE [LARGE SCALE GENOMIC DNA]</scope>
    <source>
        <strain evidence="5 6">CY04</strain>
    </source>
</reference>
<evidence type="ECO:0000256" key="3">
    <source>
        <dbReference type="ARBA" id="ARBA00022737"/>
    </source>
</evidence>
<evidence type="ECO:0000313" key="6">
    <source>
        <dbReference type="Proteomes" id="UP001429564"/>
    </source>
</evidence>
<evidence type="ECO:0000256" key="2">
    <source>
        <dbReference type="ARBA" id="ARBA00022679"/>
    </source>
</evidence>
<comment type="caution">
    <text evidence="5">The sequence shown here is derived from an EMBL/GenBank/DDBJ whole genome shotgun (WGS) entry which is preliminary data.</text>
</comment>
<sequence length="215" mass="23303">MPYALPAATCVHPITLPDGQPHLGTVFLTNVVDHPKFKVGDFTYASDFTPPPADGWANHLAPYLFPMSQETLEIGRYCQIAHGVRFITASANHAMDGLTCYPFPVFDPEQMTGFQPDTRDTVIGNDVWIGYGAMILPGAQIGSGAIIGAGAVVRGTIPPYAVVTGNPGTVARYRFEQNQIAQLLELQWWHWPADKVAKARPALLSGDLDTLKALT</sequence>
<keyword evidence="3" id="KW-0677">Repeat</keyword>
<dbReference type="Proteomes" id="UP001429564">
    <property type="component" value="Unassembled WGS sequence"/>
</dbReference>
<dbReference type="PANTHER" id="PTHR43300:SF11">
    <property type="entry name" value="ACETYLTRANSFERASE RV3034C-RELATED"/>
    <property type="match status" value="1"/>
</dbReference>
<dbReference type="CDD" id="cd03349">
    <property type="entry name" value="LbH_XAT"/>
    <property type="match status" value="1"/>
</dbReference>
<evidence type="ECO:0000313" key="5">
    <source>
        <dbReference type="EMBL" id="NIZ61467.1"/>
    </source>
</evidence>
<dbReference type="InterPro" id="IPR050179">
    <property type="entry name" value="Trans_hexapeptide_repeat"/>
</dbReference>
<keyword evidence="6" id="KW-1185">Reference proteome</keyword>
<keyword evidence="2" id="KW-0808">Transferase</keyword>
<dbReference type="EMBL" id="QHLQ01000009">
    <property type="protein sequence ID" value="NIZ61467.1"/>
    <property type="molecule type" value="Genomic_DNA"/>
</dbReference>
<dbReference type="InterPro" id="IPR011004">
    <property type="entry name" value="Trimer_LpxA-like_sf"/>
</dbReference>
<dbReference type="Pfam" id="PF00132">
    <property type="entry name" value="Hexapep"/>
    <property type="match status" value="1"/>
</dbReference>
<organism evidence="5 6">
    <name type="scientific">Parasedimentitalea denitrificans</name>
    <dbReference type="NCBI Taxonomy" id="2211118"/>
    <lineage>
        <taxon>Bacteria</taxon>
        <taxon>Pseudomonadati</taxon>
        <taxon>Pseudomonadota</taxon>
        <taxon>Alphaproteobacteria</taxon>
        <taxon>Rhodobacterales</taxon>
        <taxon>Paracoccaceae</taxon>
        <taxon>Parasedimentitalea</taxon>
    </lineage>
</organism>
<evidence type="ECO:0000256" key="1">
    <source>
        <dbReference type="ARBA" id="ARBA00007274"/>
    </source>
</evidence>
<keyword evidence="4" id="KW-0012">Acyltransferase</keyword>
<dbReference type="RefSeq" id="WP_167684110.1">
    <property type="nucleotide sequence ID" value="NZ_QHLQ01000009.1"/>
</dbReference>
<dbReference type="PROSITE" id="PS00101">
    <property type="entry name" value="HEXAPEP_TRANSFERASES"/>
    <property type="match status" value="1"/>
</dbReference>
<comment type="similarity">
    <text evidence="1">Belongs to the transferase hexapeptide repeat family.</text>
</comment>
<protein>
    <submittedName>
        <fullName evidence="5">Acetyltransferase</fullName>
    </submittedName>
</protein>
<dbReference type="Gene3D" id="2.160.10.10">
    <property type="entry name" value="Hexapeptide repeat proteins"/>
    <property type="match status" value="1"/>
</dbReference>
<dbReference type="PANTHER" id="PTHR43300">
    <property type="entry name" value="ACETYLTRANSFERASE"/>
    <property type="match status" value="1"/>
</dbReference>
<name>A0ABX0WA09_9RHOB</name>
<evidence type="ECO:0000256" key="4">
    <source>
        <dbReference type="ARBA" id="ARBA00023315"/>
    </source>
</evidence>
<dbReference type="SUPFAM" id="SSF51161">
    <property type="entry name" value="Trimeric LpxA-like enzymes"/>
    <property type="match status" value="1"/>
</dbReference>
<gene>
    <name evidence="5" type="ORF">DL239_10810</name>
</gene>
<dbReference type="InterPro" id="IPR018357">
    <property type="entry name" value="Hexapep_transf_CS"/>
</dbReference>
<dbReference type="InterPro" id="IPR001451">
    <property type="entry name" value="Hexapep"/>
</dbReference>
<accession>A0ABX0WA09</accession>